<evidence type="ECO:0000259" key="4">
    <source>
        <dbReference type="PROSITE" id="PS50158"/>
    </source>
</evidence>
<gene>
    <name evidence="5" type="ORF">GSOID_T00017182001</name>
</gene>
<evidence type="ECO:0000313" key="6">
    <source>
        <dbReference type="Proteomes" id="UP000001307"/>
    </source>
</evidence>
<dbReference type="InterPro" id="IPR036875">
    <property type="entry name" value="Znf_CCHC_sf"/>
</dbReference>
<organism evidence="5">
    <name type="scientific">Oikopleura dioica</name>
    <name type="common">Tunicate</name>
    <dbReference type="NCBI Taxonomy" id="34765"/>
    <lineage>
        <taxon>Eukaryota</taxon>
        <taxon>Metazoa</taxon>
        <taxon>Chordata</taxon>
        <taxon>Tunicata</taxon>
        <taxon>Appendicularia</taxon>
        <taxon>Copelata</taxon>
        <taxon>Oikopleuridae</taxon>
        <taxon>Oikopleura</taxon>
    </lineage>
</organism>
<dbReference type="Proteomes" id="UP000001307">
    <property type="component" value="Unassembled WGS sequence"/>
</dbReference>
<feature type="transmembrane region" description="Helical" evidence="3">
    <location>
        <begin position="6"/>
        <end position="27"/>
    </location>
</feature>
<keyword evidence="1" id="KW-0862">Zinc</keyword>
<dbReference type="GO" id="GO:0008270">
    <property type="term" value="F:zinc ion binding"/>
    <property type="evidence" value="ECO:0007669"/>
    <property type="project" value="UniProtKB-KW"/>
</dbReference>
<dbReference type="EMBL" id="FN653095">
    <property type="protein sequence ID" value="CBY11844.1"/>
    <property type="molecule type" value="Genomic_DNA"/>
</dbReference>
<dbReference type="GO" id="GO:0003676">
    <property type="term" value="F:nucleic acid binding"/>
    <property type="evidence" value="ECO:0007669"/>
    <property type="project" value="InterPro"/>
</dbReference>
<feature type="region of interest" description="Disordered" evidence="2">
    <location>
        <begin position="529"/>
        <end position="554"/>
    </location>
</feature>
<keyword evidence="6" id="KW-1185">Reference proteome</keyword>
<dbReference type="Gene3D" id="4.10.60.10">
    <property type="entry name" value="Zinc finger, CCHC-type"/>
    <property type="match status" value="1"/>
</dbReference>
<dbReference type="AlphaFoldDB" id="E4XPQ6"/>
<reference evidence="5" key="1">
    <citation type="journal article" date="2010" name="Science">
        <title>Plasticity of animal genome architecture unmasked by rapid evolution of a pelagic tunicate.</title>
        <authorList>
            <person name="Denoeud F."/>
            <person name="Henriet S."/>
            <person name="Mungpakdee S."/>
            <person name="Aury J.M."/>
            <person name="Da Silva C."/>
            <person name="Brinkmann H."/>
            <person name="Mikhaleva J."/>
            <person name="Olsen L.C."/>
            <person name="Jubin C."/>
            <person name="Canestro C."/>
            <person name="Bouquet J.M."/>
            <person name="Danks G."/>
            <person name="Poulain J."/>
            <person name="Campsteijn C."/>
            <person name="Adamski M."/>
            <person name="Cross I."/>
            <person name="Yadetie F."/>
            <person name="Muffato M."/>
            <person name="Louis A."/>
            <person name="Butcher S."/>
            <person name="Tsagkogeorga G."/>
            <person name="Konrad A."/>
            <person name="Singh S."/>
            <person name="Jensen M.F."/>
            <person name="Cong E.H."/>
            <person name="Eikeseth-Otteraa H."/>
            <person name="Noel B."/>
            <person name="Anthouard V."/>
            <person name="Porcel B.M."/>
            <person name="Kachouri-Lafond R."/>
            <person name="Nishino A."/>
            <person name="Ugolini M."/>
            <person name="Chourrout P."/>
            <person name="Nishida H."/>
            <person name="Aasland R."/>
            <person name="Huzurbazar S."/>
            <person name="Westhof E."/>
            <person name="Delsuc F."/>
            <person name="Lehrach H."/>
            <person name="Reinhardt R."/>
            <person name="Weissenbach J."/>
            <person name="Roy S.W."/>
            <person name="Artiguenave F."/>
            <person name="Postlethwait J.H."/>
            <person name="Manak J.R."/>
            <person name="Thompson E.M."/>
            <person name="Jaillon O."/>
            <person name="Du Pasquier L."/>
            <person name="Boudinot P."/>
            <person name="Liberles D.A."/>
            <person name="Volff J.N."/>
            <person name="Philippe H."/>
            <person name="Lenhard B."/>
            <person name="Roest Crollius H."/>
            <person name="Wincker P."/>
            <person name="Chourrout D."/>
        </authorList>
    </citation>
    <scope>NUCLEOTIDE SEQUENCE [LARGE SCALE GENOMIC DNA]</scope>
</reference>
<evidence type="ECO:0000256" key="1">
    <source>
        <dbReference type="PROSITE-ProRule" id="PRU00047"/>
    </source>
</evidence>
<proteinExistence type="predicted"/>
<evidence type="ECO:0000256" key="3">
    <source>
        <dbReference type="SAM" id="Phobius"/>
    </source>
</evidence>
<dbReference type="InParanoid" id="E4XPQ6"/>
<keyword evidence="3" id="KW-1133">Transmembrane helix</keyword>
<dbReference type="OrthoDB" id="10043225at2759"/>
<feature type="domain" description="CCHC-type" evidence="4">
    <location>
        <begin position="509"/>
        <end position="524"/>
    </location>
</feature>
<dbReference type="SUPFAM" id="SSF57756">
    <property type="entry name" value="Retrovirus zinc finger-like domains"/>
    <property type="match status" value="1"/>
</dbReference>
<evidence type="ECO:0000313" key="5">
    <source>
        <dbReference type="EMBL" id="CBY11844.1"/>
    </source>
</evidence>
<keyword evidence="1" id="KW-0863">Zinc-finger</keyword>
<keyword evidence="1" id="KW-0479">Metal-binding</keyword>
<feature type="region of interest" description="Disordered" evidence="2">
    <location>
        <begin position="450"/>
        <end position="489"/>
    </location>
</feature>
<name>E4XPQ6_OIKDI</name>
<keyword evidence="3" id="KW-0472">Membrane</keyword>
<feature type="compositionally biased region" description="Basic and acidic residues" evidence="2">
    <location>
        <begin position="538"/>
        <end position="554"/>
    </location>
</feature>
<sequence>MEEKLFYQTIFAGIFLWFLIHNTAYLLEQKSQTKEFIQPHLKYLLKEELINEIKEEQKEEEQEAERNPKVLVPIVIYGPNNQYQGFRESIMIAKILNRKVAIPPFFKHYSSTGTHLIRVQNPYFIQRTVQSGATAKNTGLEIMMSETESETEEMNNTHFEDANETLNEEINRSFNGNDDEAREETKFARTRPINSTRKNPYVNTNSIIKDEDDSEKTWKEHKIPKLKESGLGVKDWADKCVFLVDFGREKKLTDTQKCQLILQNVPFASFGPIMDEFQQENSKTFENLKQIIEDQVELDEMEASVTLQSTKFDENTDRDMRRFYERIKKLVRIKYPGLQKEGLNTTSMEHFERLIPDYIKNSESWGLDTYDAKDPAKRVLLANRIFLMSKERRHINALTDRKNNAKIKSSHSTSKKCDNCGQEGHIRPECLLLPQCFTCGKRGHKSHECRSQRQNGQQIQERGNFQQSNGQGNYSQQNNQFQNEESGNFNSNGRNGNQCVQCNKKIGGCFICGSTNHWKRDCNQKQINTFGQNGGRQNQHDDDTPFIRMRHSNE</sequence>
<feature type="compositionally biased region" description="Polar residues" evidence="2">
    <location>
        <begin position="452"/>
        <end position="463"/>
    </location>
</feature>
<keyword evidence="3" id="KW-0812">Transmembrane</keyword>
<feature type="domain" description="CCHC-type" evidence="4">
    <location>
        <begin position="436"/>
        <end position="451"/>
    </location>
</feature>
<feature type="domain" description="CCHC-type" evidence="4">
    <location>
        <begin position="416"/>
        <end position="430"/>
    </location>
</feature>
<dbReference type="PROSITE" id="PS50158">
    <property type="entry name" value="ZF_CCHC"/>
    <property type="match status" value="3"/>
</dbReference>
<dbReference type="Pfam" id="PF00098">
    <property type="entry name" value="zf-CCHC"/>
    <property type="match status" value="3"/>
</dbReference>
<feature type="compositionally biased region" description="Low complexity" evidence="2">
    <location>
        <begin position="464"/>
        <end position="489"/>
    </location>
</feature>
<evidence type="ECO:0000256" key="2">
    <source>
        <dbReference type="SAM" id="MobiDB-lite"/>
    </source>
</evidence>
<protein>
    <recommendedName>
        <fullName evidence="4">CCHC-type domain-containing protein</fullName>
    </recommendedName>
</protein>
<dbReference type="SMART" id="SM00343">
    <property type="entry name" value="ZnF_C2HC"/>
    <property type="match status" value="3"/>
</dbReference>
<dbReference type="InterPro" id="IPR001878">
    <property type="entry name" value="Znf_CCHC"/>
</dbReference>
<accession>E4XPQ6</accession>